<reference evidence="1 2" key="1">
    <citation type="journal article" date="2020" name="Mol. Plant">
        <title>The Chromosome-Based Rubber Tree Genome Provides New Insights into Spurge Genome Evolution and Rubber Biosynthesis.</title>
        <authorList>
            <person name="Liu J."/>
            <person name="Shi C."/>
            <person name="Shi C.C."/>
            <person name="Li W."/>
            <person name="Zhang Q.J."/>
            <person name="Zhang Y."/>
            <person name="Li K."/>
            <person name="Lu H.F."/>
            <person name="Shi C."/>
            <person name="Zhu S.T."/>
            <person name="Xiao Z.Y."/>
            <person name="Nan H."/>
            <person name="Yue Y."/>
            <person name="Zhu X.G."/>
            <person name="Wu Y."/>
            <person name="Hong X.N."/>
            <person name="Fan G.Y."/>
            <person name="Tong Y."/>
            <person name="Zhang D."/>
            <person name="Mao C.L."/>
            <person name="Liu Y.L."/>
            <person name="Hao S.J."/>
            <person name="Liu W.Q."/>
            <person name="Lv M.Q."/>
            <person name="Zhang H.B."/>
            <person name="Liu Y."/>
            <person name="Hu-Tang G.R."/>
            <person name="Wang J.P."/>
            <person name="Wang J.H."/>
            <person name="Sun Y.H."/>
            <person name="Ni S.B."/>
            <person name="Chen W.B."/>
            <person name="Zhang X.C."/>
            <person name="Jiao Y.N."/>
            <person name="Eichler E.E."/>
            <person name="Li G.H."/>
            <person name="Liu X."/>
            <person name="Gao L.Z."/>
        </authorList>
    </citation>
    <scope>NUCLEOTIDE SEQUENCE [LARGE SCALE GENOMIC DNA]</scope>
    <source>
        <strain evidence="2">cv. GT1</strain>
        <tissue evidence="1">Leaf</tissue>
    </source>
</reference>
<comment type="caution">
    <text evidence="1">The sequence shown here is derived from an EMBL/GenBank/DDBJ whole genome shotgun (WGS) entry which is preliminary data.</text>
</comment>
<proteinExistence type="predicted"/>
<dbReference type="AlphaFoldDB" id="A0A6A6N383"/>
<accession>A0A6A6N383</accession>
<gene>
    <name evidence="1" type="ORF">GH714_029448</name>
</gene>
<dbReference type="Proteomes" id="UP000467840">
    <property type="component" value="Chromosome 10"/>
</dbReference>
<name>A0A6A6N383_HEVBR</name>
<organism evidence="1 2">
    <name type="scientific">Hevea brasiliensis</name>
    <name type="common">Para rubber tree</name>
    <name type="synonym">Siphonia brasiliensis</name>
    <dbReference type="NCBI Taxonomy" id="3981"/>
    <lineage>
        <taxon>Eukaryota</taxon>
        <taxon>Viridiplantae</taxon>
        <taxon>Streptophyta</taxon>
        <taxon>Embryophyta</taxon>
        <taxon>Tracheophyta</taxon>
        <taxon>Spermatophyta</taxon>
        <taxon>Magnoliopsida</taxon>
        <taxon>eudicotyledons</taxon>
        <taxon>Gunneridae</taxon>
        <taxon>Pentapetalae</taxon>
        <taxon>rosids</taxon>
        <taxon>fabids</taxon>
        <taxon>Malpighiales</taxon>
        <taxon>Euphorbiaceae</taxon>
        <taxon>Crotonoideae</taxon>
        <taxon>Micrandreae</taxon>
        <taxon>Hevea</taxon>
    </lineage>
</organism>
<keyword evidence="2" id="KW-1185">Reference proteome</keyword>
<sequence>MESLSRSIASWYTSKQSVSLAMPLVIGEAPLNPSSQDYALVMAVVIPTLTSLKTLAFKVAVANLILSIVTLYISEQSISCCTTSTTLPIISSAIFLVISSPCIVVASSADLARLCTSAALADPRAELHSDIASKGVGVGMEFEGSLMCMVGTSLASEEGKEGVLPFGDSENCIRCLVIRKNGLCGTRNTGVGREFCMGGGNVDEEVICGVGLWAL</sequence>
<dbReference type="EMBL" id="JAAGAX010000003">
    <property type="protein sequence ID" value="KAF2320642.1"/>
    <property type="molecule type" value="Genomic_DNA"/>
</dbReference>
<evidence type="ECO:0000313" key="1">
    <source>
        <dbReference type="EMBL" id="KAF2320642.1"/>
    </source>
</evidence>
<evidence type="ECO:0000313" key="2">
    <source>
        <dbReference type="Proteomes" id="UP000467840"/>
    </source>
</evidence>
<protein>
    <submittedName>
        <fullName evidence="1">Uncharacterized protein</fullName>
    </submittedName>
</protein>